<dbReference type="AlphaFoldDB" id="A0A6J6H068"/>
<evidence type="ECO:0000256" key="1">
    <source>
        <dbReference type="SAM" id="MobiDB-lite"/>
    </source>
</evidence>
<organism evidence="2">
    <name type="scientific">freshwater metagenome</name>
    <dbReference type="NCBI Taxonomy" id="449393"/>
    <lineage>
        <taxon>unclassified sequences</taxon>
        <taxon>metagenomes</taxon>
        <taxon>ecological metagenomes</taxon>
    </lineage>
</organism>
<evidence type="ECO:0000313" key="2">
    <source>
        <dbReference type="EMBL" id="CAB4607072.1"/>
    </source>
</evidence>
<proteinExistence type="predicted"/>
<gene>
    <name evidence="2" type="ORF">UFOPK1808_01136</name>
</gene>
<reference evidence="2" key="1">
    <citation type="submission" date="2020-05" db="EMBL/GenBank/DDBJ databases">
        <authorList>
            <person name="Chiriac C."/>
            <person name="Salcher M."/>
            <person name="Ghai R."/>
            <person name="Kavagutti S V."/>
        </authorList>
    </citation>
    <scope>NUCLEOTIDE SEQUENCE</scope>
</reference>
<sequence length="59" mass="6337">MMQSPLEIPRASPAAVTEQTVGVDDWKEFRPPATPAELVTERAEVEPAETADIGAIDSD</sequence>
<name>A0A6J6H068_9ZZZZ</name>
<feature type="region of interest" description="Disordered" evidence="1">
    <location>
        <begin position="1"/>
        <end position="30"/>
    </location>
</feature>
<dbReference type="EMBL" id="CAEZUL010000149">
    <property type="protein sequence ID" value="CAB4607072.1"/>
    <property type="molecule type" value="Genomic_DNA"/>
</dbReference>
<accession>A0A6J6H068</accession>
<protein>
    <submittedName>
        <fullName evidence="2">Unannotated protein</fullName>
    </submittedName>
</protein>